<comment type="similarity">
    <text evidence="2 6">Belongs to the glycosyltransferase 8 family.</text>
</comment>
<dbReference type="EMBL" id="QPKB01000004">
    <property type="protein sequence ID" value="RWR81906.1"/>
    <property type="molecule type" value="Genomic_DNA"/>
</dbReference>
<dbReference type="InterPro" id="IPR029044">
    <property type="entry name" value="Nucleotide-diphossugar_trans"/>
</dbReference>
<evidence type="ECO:0000256" key="4">
    <source>
        <dbReference type="ARBA" id="ARBA00022679"/>
    </source>
</evidence>
<evidence type="ECO:0000313" key="9">
    <source>
        <dbReference type="Proteomes" id="UP000283530"/>
    </source>
</evidence>
<feature type="compositionally biased region" description="Low complexity" evidence="7">
    <location>
        <begin position="104"/>
        <end position="114"/>
    </location>
</feature>
<evidence type="ECO:0000313" key="8">
    <source>
        <dbReference type="EMBL" id="RWR81906.1"/>
    </source>
</evidence>
<evidence type="ECO:0000256" key="1">
    <source>
        <dbReference type="ARBA" id="ARBA00004877"/>
    </source>
</evidence>
<dbReference type="PANTHER" id="PTHR13778">
    <property type="entry name" value="GLYCOSYLTRANSFERASE 8 DOMAIN-CONTAINING PROTEIN"/>
    <property type="match status" value="1"/>
</dbReference>
<dbReference type="PANTHER" id="PTHR13778:SF47">
    <property type="entry name" value="LIPOPOLYSACCHARIDE 1,3-GALACTOSYLTRANSFERASE"/>
    <property type="match status" value="1"/>
</dbReference>
<evidence type="ECO:0000256" key="3">
    <source>
        <dbReference type="ARBA" id="ARBA00022676"/>
    </source>
</evidence>
<evidence type="ECO:0000256" key="5">
    <source>
        <dbReference type="ARBA" id="ARBA00022723"/>
    </source>
</evidence>
<organism evidence="8 9">
    <name type="scientific">Cinnamomum micranthum f. kanehirae</name>
    <dbReference type="NCBI Taxonomy" id="337451"/>
    <lineage>
        <taxon>Eukaryota</taxon>
        <taxon>Viridiplantae</taxon>
        <taxon>Streptophyta</taxon>
        <taxon>Embryophyta</taxon>
        <taxon>Tracheophyta</taxon>
        <taxon>Spermatophyta</taxon>
        <taxon>Magnoliopsida</taxon>
        <taxon>Magnoliidae</taxon>
        <taxon>Laurales</taxon>
        <taxon>Lauraceae</taxon>
        <taxon>Cinnamomum</taxon>
    </lineage>
</organism>
<comment type="caution">
    <text evidence="8">The sequence shown here is derived from an EMBL/GenBank/DDBJ whole genome shotgun (WGS) entry which is preliminary data.</text>
</comment>
<dbReference type="GO" id="GO:0005794">
    <property type="term" value="C:Golgi apparatus"/>
    <property type="evidence" value="ECO:0007669"/>
    <property type="project" value="TreeGrafter"/>
</dbReference>
<reference evidence="8 9" key="1">
    <citation type="journal article" date="2019" name="Nat. Plants">
        <title>Stout camphor tree genome fills gaps in understanding of flowering plant genome evolution.</title>
        <authorList>
            <person name="Chaw S.M."/>
            <person name="Liu Y.C."/>
            <person name="Wu Y.W."/>
            <person name="Wang H.Y."/>
            <person name="Lin C.I."/>
            <person name="Wu C.S."/>
            <person name="Ke H.M."/>
            <person name="Chang L.Y."/>
            <person name="Hsu C.Y."/>
            <person name="Yang H.T."/>
            <person name="Sudianto E."/>
            <person name="Hsu M.H."/>
            <person name="Wu K.P."/>
            <person name="Wang L.N."/>
            <person name="Leebens-Mack J.H."/>
            <person name="Tsai I.J."/>
        </authorList>
    </citation>
    <scope>NUCLEOTIDE SEQUENCE [LARGE SCALE GENOMIC DNA]</scope>
    <source>
        <strain evidence="9">cv. Chaw 1501</strain>
        <tissue evidence="8">Young leaves</tissue>
    </source>
</reference>
<dbReference type="GO" id="GO:0046872">
    <property type="term" value="F:metal ion binding"/>
    <property type="evidence" value="ECO:0007669"/>
    <property type="project" value="UniProtKB-KW"/>
</dbReference>
<accession>A0A443NTS0</accession>
<feature type="compositionally biased region" description="Polar residues" evidence="7">
    <location>
        <begin position="90"/>
        <end position="103"/>
    </location>
</feature>
<keyword evidence="3" id="KW-0328">Glycosyltransferase</keyword>
<proteinExistence type="inferred from homology"/>
<dbReference type="Pfam" id="PF01501">
    <property type="entry name" value="Glyco_transf_8"/>
    <property type="match status" value="1"/>
</dbReference>
<evidence type="ECO:0000256" key="2">
    <source>
        <dbReference type="ARBA" id="ARBA00006351"/>
    </source>
</evidence>
<dbReference type="EC" id="2.4.1.-" evidence="6"/>
<dbReference type="OrthoDB" id="411524at2759"/>
<dbReference type="Gene3D" id="3.90.550.10">
    <property type="entry name" value="Spore Coat Polysaccharide Biosynthesis Protein SpsA, Chain A"/>
    <property type="match status" value="1"/>
</dbReference>
<keyword evidence="4 8" id="KW-0808">Transferase</keyword>
<dbReference type="InterPro" id="IPR002495">
    <property type="entry name" value="Glyco_trans_8"/>
</dbReference>
<dbReference type="GO" id="GO:0016757">
    <property type="term" value="F:glycosyltransferase activity"/>
    <property type="evidence" value="ECO:0007669"/>
    <property type="project" value="UniProtKB-KW"/>
</dbReference>
<name>A0A443NTS0_9MAGN</name>
<feature type="region of interest" description="Disordered" evidence="7">
    <location>
        <begin position="89"/>
        <end position="114"/>
    </location>
</feature>
<keyword evidence="5" id="KW-0479">Metal-binding</keyword>
<dbReference type="AlphaFoldDB" id="A0A443NTS0"/>
<evidence type="ECO:0000256" key="6">
    <source>
        <dbReference type="RuleBase" id="RU362027"/>
    </source>
</evidence>
<keyword evidence="9" id="KW-1185">Reference proteome</keyword>
<gene>
    <name evidence="8" type="ORF">CKAN_01061100</name>
</gene>
<sequence>MAGASSSSSSSSHETTLLSRAGISRRAVARTWKNPASVRGSLNPDIDPPPKPWRVAQYLALAFILFLAMLQFRPPTHFRDPSDPFGTWIPHNSNPDLSSPTVTEGNLSSSNEGESNIISTGNVEPGMVHVVSWMDCLDLRMLAVLVNSTLSNSRYPEHIHFHIFTPEGDKDKVSYYKLKVLFPHSNLEFIGQEKVKEKLETATSVGGYVWPSLHEVAPFVIPSTHPFLKRFIYVSPDIIMKERVEELFGVDLSNYAVAAAEDCSILLHEYVNFDILDAIQRSATKPWVSRKPYEKNVCVPDLSMLLINSKKLEYDLVEAILWWSKVLAMGNERFNQTNPAFVLALYDKYLKLSTTWKVRDRIPSKTNHESNLLRFDGARKACSSELNTRELGFGDLWKQYLPTPSDRILIS</sequence>
<protein>
    <recommendedName>
        <fullName evidence="6">Hexosyltransferase</fullName>
        <ecNumber evidence="6">2.4.1.-</ecNumber>
    </recommendedName>
</protein>
<comment type="pathway">
    <text evidence="1">Glycan metabolism; pectin biosynthesis.</text>
</comment>
<dbReference type="InterPro" id="IPR050748">
    <property type="entry name" value="Glycosyltrans_8_dom-fam"/>
</dbReference>
<dbReference type="SUPFAM" id="SSF53448">
    <property type="entry name" value="Nucleotide-diphospho-sugar transferases"/>
    <property type="match status" value="1"/>
</dbReference>
<dbReference type="Proteomes" id="UP000283530">
    <property type="component" value="Unassembled WGS sequence"/>
</dbReference>
<evidence type="ECO:0000256" key="7">
    <source>
        <dbReference type="SAM" id="MobiDB-lite"/>
    </source>
</evidence>